<proteinExistence type="predicted"/>
<comment type="caution">
    <text evidence="1">The sequence shown here is derived from an EMBL/GenBank/DDBJ whole genome shotgun (WGS) entry which is preliminary data.</text>
</comment>
<dbReference type="EMBL" id="SNRW01011528">
    <property type="protein sequence ID" value="KAA6375026.1"/>
    <property type="molecule type" value="Genomic_DNA"/>
</dbReference>
<name>A0A5J4UWF0_9EUKA</name>
<protein>
    <submittedName>
        <fullName evidence="1">Uncharacterized protein</fullName>
    </submittedName>
</protein>
<accession>A0A5J4UWF0</accession>
<sequence>MKEKQVPYGKSKVPTNYQRLNPHQHYKSAYVSTMAETFNQANGGDLCKLKGAYMYVAAAAQDLVLRNLLNMVDKQVKWDAESKGNVKQAARVYKSEIADKYFGMVDEDEIAFTTIIGNLYKQVAQLAYMEKQRKQPMI</sequence>
<organism evidence="1 2">
    <name type="scientific">Streblomastix strix</name>
    <dbReference type="NCBI Taxonomy" id="222440"/>
    <lineage>
        <taxon>Eukaryota</taxon>
        <taxon>Metamonada</taxon>
        <taxon>Preaxostyla</taxon>
        <taxon>Oxymonadida</taxon>
        <taxon>Streblomastigidae</taxon>
        <taxon>Streblomastix</taxon>
    </lineage>
</organism>
<dbReference type="Proteomes" id="UP000324800">
    <property type="component" value="Unassembled WGS sequence"/>
</dbReference>
<reference evidence="1 2" key="1">
    <citation type="submission" date="2019-03" db="EMBL/GenBank/DDBJ databases">
        <title>Single cell metagenomics reveals metabolic interactions within the superorganism composed of flagellate Streblomastix strix and complex community of Bacteroidetes bacteria on its surface.</title>
        <authorList>
            <person name="Treitli S.C."/>
            <person name="Kolisko M."/>
            <person name="Husnik F."/>
            <person name="Keeling P."/>
            <person name="Hampl V."/>
        </authorList>
    </citation>
    <scope>NUCLEOTIDE SEQUENCE [LARGE SCALE GENOMIC DNA]</scope>
    <source>
        <strain evidence="1">ST1C</strain>
    </source>
</reference>
<evidence type="ECO:0000313" key="1">
    <source>
        <dbReference type="EMBL" id="KAA6375026.1"/>
    </source>
</evidence>
<dbReference type="AlphaFoldDB" id="A0A5J4UWF0"/>
<gene>
    <name evidence="1" type="ORF">EZS28_029446</name>
</gene>
<evidence type="ECO:0000313" key="2">
    <source>
        <dbReference type="Proteomes" id="UP000324800"/>
    </source>
</evidence>